<comment type="caution">
    <text evidence="1">The sequence shown here is derived from an EMBL/GenBank/DDBJ whole genome shotgun (WGS) entry which is preliminary data.</text>
</comment>
<evidence type="ECO:0000313" key="1">
    <source>
        <dbReference type="EMBL" id="KAH9786230.1"/>
    </source>
</evidence>
<keyword evidence="2" id="KW-1185">Reference proteome</keyword>
<organism evidence="1 2">
    <name type="scientific">Citrus sinensis</name>
    <name type="common">Sweet orange</name>
    <name type="synonym">Citrus aurantium var. sinensis</name>
    <dbReference type="NCBI Taxonomy" id="2711"/>
    <lineage>
        <taxon>Eukaryota</taxon>
        <taxon>Viridiplantae</taxon>
        <taxon>Streptophyta</taxon>
        <taxon>Embryophyta</taxon>
        <taxon>Tracheophyta</taxon>
        <taxon>Spermatophyta</taxon>
        <taxon>Magnoliopsida</taxon>
        <taxon>eudicotyledons</taxon>
        <taxon>Gunneridae</taxon>
        <taxon>Pentapetalae</taxon>
        <taxon>rosids</taxon>
        <taxon>malvids</taxon>
        <taxon>Sapindales</taxon>
        <taxon>Rutaceae</taxon>
        <taxon>Aurantioideae</taxon>
        <taxon>Citrus</taxon>
    </lineage>
</organism>
<dbReference type="EMBL" id="CM039172">
    <property type="protein sequence ID" value="KAH9786230.1"/>
    <property type="molecule type" value="Genomic_DNA"/>
</dbReference>
<name>A0ACB8MLG0_CITSI</name>
<gene>
    <name evidence="1" type="ORF">KPL71_010204</name>
</gene>
<proteinExistence type="predicted"/>
<reference evidence="2" key="1">
    <citation type="journal article" date="2023" name="Hortic. Res.">
        <title>A chromosome-level phased genome enabling allele-level studies in sweet orange: a case study on citrus Huanglongbing tolerance.</title>
        <authorList>
            <person name="Wu B."/>
            <person name="Yu Q."/>
            <person name="Deng Z."/>
            <person name="Duan Y."/>
            <person name="Luo F."/>
            <person name="Gmitter F. Jr."/>
        </authorList>
    </citation>
    <scope>NUCLEOTIDE SEQUENCE [LARGE SCALE GENOMIC DNA]</scope>
    <source>
        <strain evidence="2">cv. Valencia</strain>
    </source>
</reference>
<sequence>MGEGEECVELKFRIYDGTDICHGTYASSTTVATLKQQLVAEWPQGKTITPKSINDVKLIHAGKILENDRTLADSRITVGDLPSGVTTMHVVIQPLVAKKKTGLIVSHPLYLLSIVSVVIHSVPQDLLLFAAQLIISFIIS</sequence>
<protein>
    <submittedName>
        <fullName evidence="1">Membrane-anchored ubiquitin-fold protein 3</fullName>
    </submittedName>
</protein>
<dbReference type="Proteomes" id="UP000829398">
    <property type="component" value="Chromosome 3"/>
</dbReference>
<accession>A0ACB8MLG0</accession>
<evidence type="ECO:0000313" key="2">
    <source>
        <dbReference type="Proteomes" id="UP000829398"/>
    </source>
</evidence>